<gene>
    <name evidence="2" type="ORF">GcM1_200010</name>
</gene>
<dbReference type="EMBL" id="MCBS01020074">
    <property type="protein sequence ID" value="RKF79622.1"/>
    <property type="molecule type" value="Genomic_DNA"/>
</dbReference>
<proteinExistence type="predicted"/>
<name>A0A420IYJ3_9PEZI</name>
<evidence type="ECO:0000313" key="2">
    <source>
        <dbReference type="EMBL" id="RKF79622.1"/>
    </source>
</evidence>
<feature type="region of interest" description="Disordered" evidence="1">
    <location>
        <begin position="1"/>
        <end position="20"/>
    </location>
</feature>
<dbReference type="Proteomes" id="UP000285326">
    <property type="component" value="Unassembled WGS sequence"/>
</dbReference>
<reference evidence="2 3" key="1">
    <citation type="journal article" date="2018" name="BMC Genomics">
        <title>Comparative genome analyses reveal sequence features reflecting distinct modes of host-adaptation between dicot and monocot powdery mildew.</title>
        <authorList>
            <person name="Wu Y."/>
            <person name="Ma X."/>
            <person name="Pan Z."/>
            <person name="Kale S.D."/>
            <person name="Song Y."/>
            <person name="King H."/>
            <person name="Zhang Q."/>
            <person name="Presley C."/>
            <person name="Deng X."/>
            <person name="Wei C.I."/>
            <person name="Xiao S."/>
        </authorList>
    </citation>
    <scope>NUCLEOTIDE SEQUENCE [LARGE SCALE GENOMIC DNA]</scope>
    <source>
        <strain evidence="2">UMSG1</strain>
    </source>
</reference>
<dbReference type="SUPFAM" id="SSF53686">
    <property type="entry name" value="Tryptophan synthase beta subunit-like PLP-dependent enzymes"/>
    <property type="match status" value="1"/>
</dbReference>
<sequence length="155" mass="17569">MEIPRTLFSEPSQPEPDDYRGGIYRAQKLIEDDPSVFNPNQYENKLMDWTSTAKTAPEYERFLCRFGHFRNNEWSGDLFETGATEVYRVGVNNLPCEIVPGTRSVALMEPIRFPWQEAVDTIEEVGSFDAYRLSLALSHEGSICGPSSGLNLQGR</sequence>
<comment type="caution">
    <text evidence="2">The sequence shown here is derived from an EMBL/GenBank/DDBJ whole genome shotgun (WGS) entry which is preliminary data.</text>
</comment>
<evidence type="ECO:0000313" key="3">
    <source>
        <dbReference type="Proteomes" id="UP000285326"/>
    </source>
</evidence>
<dbReference type="AlphaFoldDB" id="A0A420IYJ3"/>
<evidence type="ECO:0000256" key="1">
    <source>
        <dbReference type="SAM" id="MobiDB-lite"/>
    </source>
</evidence>
<protein>
    <submittedName>
        <fullName evidence="2">Putative cysteine synthase b</fullName>
    </submittedName>
</protein>
<accession>A0A420IYJ3</accession>
<dbReference type="InterPro" id="IPR036052">
    <property type="entry name" value="TrpB-like_PALP_sf"/>
</dbReference>
<organism evidence="2 3">
    <name type="scientific">Golovinomyces cichoracearum</name>
    <dbReference type="NCBI Taxonomy" id="62708"/>
    <lineage>
        <taxon>Eukaryota</taxon>
        <taxon>Fungi</taxon>
        <taxon>Dikarya</taxon>
        <taxon>Ascomycota</taxon>
        <taxon>Pezizomycotina</taxon>
        <taxon>Leotiomycetes</taxon>
        <taxon>Erysiphales</taxon>
        <taxon>Erysiphaceae</taxon>
        <taxon>Golovinomyces</taxon>
    </lineage>
</organism>